<evidence type="ECO:0000313" key="4">
    <source>
        <dbReference type="Proteomes" id="UP000467428"/>
    </source>
</evidence>
<dbReference type="KEGG" id="marz:MARA_50930"/>
<feature type="region of interest" description="Disordered" evidence="1">
    <location>
        <begin position="538"/>
        <end position="630"/>
    </location>
</feature>
<accession>A0A7I7S6J2</accession>
<gene>
    <name evidence="3" type="ORF">MARA_50930</name>
</gene>
<organism evidence="3 4">
    <name type="scientific">Mycolicibacterium arabiense</name>
    <dbReference type="NCBI Taxonomy" id="1286181"/>
    <lineage>
        <taxon>Bacteria</taxon>
        <taxon>Bacillati</taxon>
        <taxon>Actinomycetota</taxon>
        <taxon>Actinomycetes</taxon>
        <taxon>Mycobacteriales</taxon>
        <taxon>Mycobacteriaceae</taxon>
        <taxon>Mycolicibacterium</taxon>
    </lineage>
</organism>
<evidence type="ECO:0000313" key="3">
    <source>
        <dbReference type="EMBL" id="BBY51625.1"/>
    </source>
</evidence>
<dbReference type="Pfam" id="PF02720">
    <property type="entry name" value="DUF222"/>
    <property type="match status" value="2"/>
</dbReference>
<geneLocation type="plasmid" evidence="4">
    <name>pjcm18538 dna</name>
</geneLocation>
<sequence length="630" mass="67463">MFDRFATVFDASGTVGEWARVEAAATARRLAAMVVLLDRAYAANGSADREQWYLDNWGAIAAEIGAEQNITQGAAAHQLLIATALRDRLPEVAKLFAQGLVSYRVVSAITTRTALVRDGDAQRAVDKAFAEVLADWAPMSEDKLNTAIDAIVAEHDPHGVYRTKLSAKGRNIQFDYDGSGMATMFGTLFATHGKALEKRLNLLASTVCPGDPRTVEQRRADAVHSITHALDYLPCLCGSNDCPGPTTPPKSTAVVYVVVNEDTLDETSDAAKAQDAALDGDPEPLYDKPLTEVTTWDELGGNANGARGTRAEVANAHDTGAGAGAGTANDPQGNGTEPGVEDDADPADQHELRSDSGGAAAADRAADDAPRSDGHGATSTSAHRESPATRPGAIIGGPFLPGSLARRFALTAKICKVCHPGDSPPEPRYTPSRRLAEFVRCRDLTCRFPGCSQPATEADIDHTIAWPIGPTCASNLKCLCRRHHLLKTFWGGPNGWRDRQLPDGTIIWTSPRGRTYATEPGSKMLFPSLCTPTAPVTITTEQAERARPQTNKGLTMPRRQRTRAQARAQRIADDRRLNQAEAEQEAARSRPPWHNAEASAPATQRVPPGSSRRPGECARRSGTAPFPRPG</sequence>
<keyword evidence="4" id="KW-1185">Reference proteome</keyword>
<dbReference type="SMART" id="SM00507">
    <property type="entry name" value="HNHc"/>
    <property type="match status" value="1"/>
</dbReference>
<keyword evidence="3" id="KW-0378">Hydrolase</keyword>
<reference evidence="3 4" key="1">
    <citation type="journal article" date="2019" name="Emerg. Microbes Infect.">
        <title>Comprehensive subspecies identification of 175 nontuberculous mycobacteria species based on 7547 genomic profiles.</title>
        <authorList>
            <person name="Matsumoto Y."/>
            <person name="Kinjo T."/>
            <person name="Motooka D."/>
            <person name="Nabeya D."/>
            <person name="Jung N."/>
            <person name="Uechi K."/>
            <person name="Horii T."/>
            <person name="Iida T."/>
            <person name="Fujita J."/>
            <person name="Nakamura S."/>
        </authorList>
    </citation>
    <scope>NUCLEOTIDE SEQUENCE [LARGE SCALE GENOMIC DNA]</scope>
    <source>
        <strain evidence="3 4">JCM 18538</strain>
    </source>
</reference>
<feature type="compositionally biased region" description="Basic and acidic residues" evidence="1">
    <location>
        <begin position="364"/>
        <end position="374"/>
    </location>
</feature>
<keyword evidence="3" id="KW-0540">Nuclease</keyword>
<feature type="domain" description="HNH nuclease" evidence="2">
    <location>
        <begin position="434"/>
        <end position="485"/>
    </location>
</feature>
<dbReference type="Proteomes" id="UP000467428">
    <property type="component" value="Chromosome"/>
</dbReference>
<dbReference type="EMBL" id="AP022593">
    <property type="protein sequence ID" value="BBY51625.1"/>
    <property type="molecule type" value="Genomic_DNA"/>
</dbReference>
<keyword evidence="3" id="KW-0255">Endonuclease</keyword>
<dbReference type="GO" id="GO:0004519">
    <property type="term" value="F:endonuclease activity"/>
    <property type="evidence" value="ECO:0007669"/>
    <property type="project" value="UniProtKB-KW"/>
</dbReference>
<evidence type="ECO:0000259" key="2">
    <source>
        <dbReference type="SMART" id="SM00507"/>
    </source>
</evidence>
<protein>
    <submittedName>
        <fullName evidence="3">HNH endonuclease</fullName>
    </submittedName>
</protein>
<dbReference type="InterPro" id="IPR003615">
    <property type="entry name" value="HNH_nuc"/>
</dbReference>
<dbReference type="InterPro" id="IPR003870">
    <property type="entry name" value="DUF222"/>
</dbReference>
<dbReference type="AlphaFoldDB" id="A0A7I7S6J2"/>
<name>A0A7I7S6J2_9MYCO</name>
<feature type="region of interest" description="Disordered" evidence="1">
    <location>
        <begin position="318"/>
        <end position="395"/>
    </location>
</feature>
<dbReference type="CDD" id="cd00085">
    <property type="entry name" value="HNHc"/>
    <property type="match status" value="1"/>
</dbReference>
<proteinExistence type="predicted"/>
<feature type="compositionally biased region" description="Low complexity" evidence="1">
    <location>
        <begin position="318"/>
        <end position="330"/>
    </location>
</feature>
<evidence type="ECO:0000256" key="1">
    <source>
        <dbReference type="SAM" id="MobiDB-lite"/>
    </source>
</evidence>